<feature type="compositionally biased region" description="Low complexity" evidence="3">
    <location>
        <begin position="211"/>
        <end position="241"/>
    </location>
</feature>
<feature type="compositionally biased region" description="Basic residues" evidence="3">
    <location>
        <begin position="283"/>
        <end position="293"/>
    </location>
</feature>
<evidence type="ECO:0000256" key="3">
    <source>
        <dbReference type="SAM" id="MobiDB-lite"/>
    </source>
</evidence>
<keyword evidence="1" id="KW-1015">Disulfide bond</keyword>
<evidence type="ECO:0000256" key="2">
    <source>
        <dbReference type="RuleBase" id="RU363034"/>
    </source>
</evidence>
<dbReference type="PROSITE" id="PS00134">
    <property type="entry name" value="TRYPSIN_HIS"/>
    <property type="match status" value="1"/>
</dbReference>
<feature type="chain" id="PRO_5043338072" evidence="4">
    <location>
        <begin position="22"/>
        <end position="633"/>
    </location>
</feature>
<dbReference type="EMBL" id="BMAT01001673">
    <property type="protein sequence ID" value="GFR90148.1"/>
    <property type="molecule type" value="Genomic_DNA"/>
</dbReference>
<feature type="region of interest" description="Disordered" evidence="3">
    <location>
        <begin position="152"/>
        <end position="251"/>
    </location>
</feature>
<comment type="caution">
    <text evidence="6">The sequence shown here is derived from an EMBL/GenBank/DDBJ whole genome shotgun (WGS) entry which is preliminary data.</text>
</comment>
<feature type="region of interest" description="Disordered" evidence="3">
    <location>
        <begin position="283"/>
        <end position="373"/>
    </location>
</feature>
<dbReference type="InterPro" id="IPR043504">
    <property type="entry name" value="Peptidase_S1_PA_chymotrypsin"/>
</dbReference>
<dbReference type="Pfam" id="PF00089">
    <property type="entry name" value="Trypsin"/>
    <property type="match status" value="1"/>
</dbReference>
<keyword evidence="2" id="KW-0720">Serine protease</keyword>
<keyword evidence="2" id="KW-0378">Hydrolase</keyword>
<feature type="compositionally biased region" description="Low complexity" evidence="3">
    <location>
        <begin position="156"/>
        <end position="180"/>
    </location>
</feature>
<dbReference type="CDD" id="cd00190">
    <property type="entry name" value="Tryp_SPc"/>
    <property type="match status" value="1"/>
</dbReference>
<keyword evidence="2 6" id="KW-0645">Protease</keyword>
<accession>A0AAV4GX87</accession>
<dbReference type="PANTHER" id="PTHR24252">
    <property type="entry name" value="ACROSIN-RELATED"/>
    <property type="match status" value="1"/>
</dbReference>
<feature type="compositionally biased region" description="Low complexity" evidence="3">
    <location>
        <begin position="294"/>
        <end position="317"/>
    </location>
</feature>
<dbReference type="GO" id="GO:0004252">
    <property type="term" value="F:serine-type endopeptidase activity"/>
    <property type="evidence" value="ECO:0007669"/>
    <property type="project" value="InterPro"/>
</dbReference>
<dbReference type="InterPro" id="IPR009003">
    <property type="entry name" value="Peptidase_S1_PA"/>
</dbReference>
<dbReference type="Gene3D" id="2.40.10.10">
    <property type="entry name" value="Trypsin-like serine proteases"/>
    <property type="match status" value="1"/>
</dbReference>
<feature type="compositionally biased region" description="Polar residues" evidence="3">
    <location>
        <begin position="188"/>
        <end position="201"/>
    </location>
</feature>
<name>A0AAV4GX87_9GAST</name>
<dbReference type="InterPro" id="IPR018114">
    <property type="entry name" value="TRYPSIN_HIS"/>
</dbReference>
<feature type="signal peptide" evidence="4">
    <location>
        <begin position="1"/>
        <end position="21"/>
    </location>
</feature>
<gene>
    <name evidence="6" type="ORF">ElyMa_000810100</name>
</gene>
<feature type="domain" description="Peptidase S1" evidence="5">
    <location>
        <begin position="386"/>
        <end position="633"/>
    </location>
</feature>
<keyword evidence="7" id="KW-1185">Reference proteome</keyword>
<reference evidence="6 7" key="1">
    <citation type="journal article" date="2021" name="Elife">
        <title>Chloroplast acquisition without the gene transfer in kleptoplastic sea slugs, Plakobranchus ocellatus.</title>
        <authorList>
            <person name="Maeda T."/>
            <person name="Takahashi S."/>
            <person name="Yoshida T."/>
            <person name="Shimamura S."/>
            <person name="Takaki Y."/>
            <person name="Nagai Y."/>
            <person name="Toyoda A."/>
            <person name="Suzuki Y."/>
            <person name="Arimoto A."/>
            <person name="Ishii H."/>
            <person name="Satoh N."/>
            <person name="Nishiyama T."/>
            <person name="Hasebe M."/>
            <person name="Maruyama T."/>
            <person name="Minagawa J."/>
            <person name="Obokata J."/>
            <person name="Shigenobu S."/>
        </authorList>
    </citation>
    <scope>NUCLEOTIDE SEQUENCE [LARGE SCALE GENOMIC DNA]</scope>
</reference>
<dbReference type="SMART" id="SM00020">
    <property type="entry name" value="Tryp_SPc"/>
    <property type="match status" value="1"/>
</dbReference>
<dbReference type="InterPro" id="IPR033116">
    <property type="entry name" value="TRYPSIN_SER"/>
</dbReference>
<dbReference type="InterPro" id="IPR001314">
    <property type="entry name" value="Peptidase_S1A"/>
</dbReference>
<evidence type="ECO:0000256" key="4">
    <source>
        <dbReference type="SAM" id="SignalP"/>
    </source>
</evidence>
<dbReference type="SUPFAM" id="SSF50494">
    <property type="entry name" value="Trypsin-like serine proteases"/>
    <property type="match status" value="1"/>
</dbReference>
<dbReference type="PANTHER" id="PTHR24252:SF7">
    <property type="entry name" value="HYALIN"/>
    <property type="match status" value="1"/>
</dbReference>
<dbReference type="InterPro" id="IPR001254">
    <property type="entry name" value="Trypsin_dom"/>
</dbReference>
<dbReference type="Proteomes" id="UP000762676">
    <property type="component" value="Unassembled WGS sequence"/>
</dbReference>
<evidence type="ECO:0000259" key="5">
    <source>
        <dbReference type="PROSITE" id="PS50240"/>
    </source>
</evidence>
<keyword evidence="4" id="KW-0732">Signal</keyword>
<evidence type="ECO:0000256" key="1">
    <source>
        <dbReference type="ARBA" id="ARBA00023157"/>
    </source>
</evidence>
<evidence type="ECO:0000313" key="7">
    <source>
        <dbReference type="Proteomes" id="UP000762676"/>
    </source>
</evidence>
<dbReference type="GO" id="GO:0006508">
    <property type="term" value="P:proteolysis"/>
    <property type="evidence" value="ECO:0007669"/>
    <property type="project" value="UniProtKB-KW"/>
</dbReference>
<proteinExistence type="predicted"/>
<dbReference type="AlphaFoldDB" id="A0AAV4GX87"/>
<dbReference type="PROSITE" id="PS50240">
    <property type="entry name" value="TRYPSIN_DOM"/>
    <property type="match status" value="1"/>
</dbReference>
<protein>
    <submittedName>
        <fullName evidence="6">Transmembrane protease serine 3</fullName>
    </submittedName>
</protein>
<dbReference type="PROSITE" id="PS00135">
    <property type="entry name" value="TRYPSIN_SER"/>
    <property type="match status" value="1"/>
</dbReference>
<keyword evidence="6" id="KW-0812">Transmembrane</keyword>
<evidence type="ECO:0000313" key="6">
    <source>
        <dbReference type="EMBL" id="GFR90148.1"/>
    </source>
</evidence>
<dbReference type="PRINTS" id="PR00722">
    <property type="entry name" value="CHYMOTRYPSIN"/>
</dbReference>
<organism evidence="6 7">
    <name type="scientific">Elysia marginata</name>
    <dbReference type="NCBI Taxonomy" id="1093978"/>
    <lineage>
        <taxon>Eukaryota</taxon>
        <taxon>Metazoa</taxon>
        <taxon>Spiralia</taxon>
        <taxon>Lophotrochozoa</taxon>
        <taxon>Mollusca</taxon>
        <taxon>Gastropoda</taxon>
        <taxon>Heterobranchia</taxon>
        <taxon>Euthyneura</taxon>
        <taxon>Panpulmonata</taxon>
        <taxon>Sacoglossa</taxon>
        <taxon>Placobranchoidea</taxon>
        <taxon>Plakobranchidae</taxon>
        <taxon>Elysia</taxon>
    </lineage>
</organism>
<keyword evidence="6" id="KW-0472">Membrane</keyword>
<sequence>MHSELLSVTVLVVVSVQLASAIRDPGCLRRCLSQQVSCSNSCQNFIFGPEVCHTMCSNWAIRCQTSCPNVPVDGSNTASRFNVLARINCVSVFSNGQLLQCPLPQATPGMNLMLVISRKLSMFDCIQGVNYGLAPDNSYIWTSGGCSAEFSVVSRPSGPSQQQPLPLSPLQPQQQGQGNPDPRPPLPQQTAQLPHSQSNHNQFDHYHHHNSNQLNNNHNNQLNHYSHHNNNQINHNHNQFNAHHHNNHNQFSHYHLHNSNQLNHNHLNSYRHHNNNPLNHFHHNNQCNHHHLNNHQPNNNLPNHNNNCPNNQLNLNNRSKTHLNRNRQPPGRNGENAVRHATKAGRPGESLSVKRPQPPVNSQAGGQGSGSLGNRATCGRANFNRVVGGTHAGRCEYPWMVLIYNQVSHKICGGSIIGKRHILTASHCFFGKNERTGQYEKSRATHLLVFSGSSTMPLENNPVERGLKRNYVAEIITHPEYRPSNARNDVAILRLRRDLPEDDCHRRVCLVSGRENPQQSRGCRTMGWGKISNHPDAQAVSRMRWAGVKISKDEKCRAIYGPSTATESTLCAGGRNSDSCSGDSGGPLVCLGSGGAFYQHGIVSLGLEGQCGAVDGLYTRVSTYLPWIGANTA</sequence>